<dbReference type="EMBL" id="CADEAL010000091">
    <property type="protein sequence ID" value="CAB1414205.1"/>
    <property type="molecule type" value="Genomic_DNA"/>
</dbReference>
<protein>
    <submittedName>
        <fullName evidence="1">Uncharacterized protein</fullName>
    </submittedName>
</protein>
<accession>A0A9N7TJH5</accession>
<dbReference type="AlphaFoldDB" id="A0A9N7TJH5"/>
<evidence type="ECO:0000313" key="2">
    <source>
        <dbReference type="Proteomes" id="UP001153269"/>
    </source>
</evidence>
<sequence length="115" mass="12990">MRVERSLGLVKGTLDEAPHELHRERVESFSGDTPRAFTPAVSSLKEALWEKFPVLSAPMFAFVASEPTLLTSARRTNEIGRCVLRCPSPSDSGRTKKNKLIKLITARRREEQLFH</sequence>
<organism evidence="1 2">
    <name type="scientific">Pleuronectes platessa</name>
    <name type="common">European plaice</name>
    <dbReference type="NCBI Taxonomy" id="8262"/>
    <lineage>
        <taxon>Eukaryota</taxon>
        <taxon>Metazoa</taxon>
        <taxon>Chordata</taxon>
        <taxon>Craniata</taxon>
        <taxon>Vertebrata</taxon>
        <taxon>Euteleostomi</taxon>
        <taxon>Actinopterygii</taxon>
        <taxon>Neopterygii</taxon>
        <taxon>Teleostei</taxon>
        <taxon>Neoteleostei</taxon>
        <taxon>Acanthomorphata</taxon>
        <taxon>Carangaria</taxon>
        <taxon>Pleuronectiformes</taxon>
        <taxon>Pleuronectoidei</taxon>
        <taxon>Pleuronectidae</taxon>
        <taxon>Pleuronectes</taxon>
    </lineage>
</organism>
<proteinExistence type="predicted"/>
<keyword evidence="2" id="KW-1185">Reference proteome</keyword>
<dbReference type="Proteomes" id="UP001153269">
    <property type="component" value="Unassembled WGS sequence"/>
</dbReference>
<gene>
    <name evidence="1" type="ORF">PLEPLA_LOCUS1912</name>
</gene>
<reference evidence="1" key="1">
    <citation type="submission" date="2020-03" db="EMBL/GenBank/DDBJ databases">
        <authorList>
            <person name="Weist P."/>
        </authorList>
    </citation>
    <scope>NUCLEOTIDE SEQUENCE</scope>
</reference>
<comment type="caution">
    <text evidence="1">The sequence shown here is derived from an EMBL/GenBank/DDBJ whole genome shotgun (WGS) entry which is preliminary data.</text>
</comment>
<name>A0A9N7TJH5_PLEPL</name>
<evidence type="ECO:0000313" key="1">
    <source>
        <dbReference type="EMBL" id="CAB1414205.1"/>
    </source>
</evidence>